<protein>
    <submittedName>
        <fullName evidence="1">Uncharacterized protein</fullName>
    </submittedName>
</protein>
<evidence type="ECO:0000313" key="1">
    <source>
        <dbReference type="EMBL" id="GAY22680.1"/>
    </source>
</evidence>
<reference evidence="1 2" key="1">
    <citation type="journal article" date="2013" name="Biodegradation">
        <title>Occurrence of 4-tert-butylphenol (4-t-BP) biodegradation in an aquatic sample caused by the presence of Spirodela polyrrhiza and isolation of a 4-t-BP-utilizing bacterium.</title>
        <authorList>
            <person name="Ogata Y."/>
            <person name="Toyama T."/>
            <person name="Yu N."/>
            <person name="Wang X."/>
            <person name="Sei K."/>
            <person name="Ike M."/>
        </authorList>
    </citation>
    <scope>NUCLEOTIDE SEQUENCE [LARGE SCALE GENOMIC DNA]</scope>
    <source>
        <strain evidence="1 2">OMI</strain>
    </source>
</reference>
<dbReference type="EMBL" id="BEWI01000032">
    <property type="protein sequence ID" value="GAY22680.1"/>
    <property type="molecule type" value="Genomic_DNA"/>
</dbReference>
<gene>
    <name evidence="1" type="ORF">SFOMI_3241</name>
</gene>
<sequence length="64" mass="7391">MQDDRGPNIIEARAAIFIALFVVRIAVEFVQPVDSRLSDSFDPTAVQPFKEALDFWRDARRRAR</sequence>
<organism evidence="1 2">
    <name type="scientific">Sphingobium fuliginis (strain ATCC 27551)</name>
    <dbReference type="NCBI Taxonomy" id="336203"/>
    <lineage>
        <taxon>Bacteria</taxon>
        <taxon>Pseudomonadati</taxon>
        <taxon>Pseudomonadota</taxon>
        <taxon>Alphaproteobacteria</taxon>
        <taxon>Sphingomonadales</taxon>
        <taxon>Sphingomonadaceae</taxon>
        <taxon>Sphingobium</taxon>
    </lineage>
</organism>
<reference evidence="1 2" key="2">
    <citation type="journal article" date="2013" name="Environ. Sci. Technol.">
        <title>The 4-tert-butylphenol-utilizing bacterium Sphingobium fuliginis OMI can degrade bisphenols via phenolic ring hydroxylation and meta-cleavage pathway.</title>
        <authorList>
            <person name="Ogata Y."/>
            <person name="Goda S."/>
            <person name="Toyama T."/>
            <person name="Sei K."/>
            <person name="Ike M."/>
        </authorList>
    </citation>
    <scope>NUCLEOTIDE SEQUENCE [LARGE SCALE GENOMIC DNA]</scope>
    <source>
        <strain evidence="1 2">OMI</strain>
    </source>
</reference>
<evidence type="ECO:0000313" key="2">
    <source>
        <dbReference type="Proteomes" id="UP000221538"/>
    </source>
</evidence>
<proteinExistence type="predicted"/>
<dbReference type="AlphaFoldDB" id="A0A292ZIJ9"/>
<name>A0A292ZIJ9_SPHSA</name>
<comment type="caution">
    <text evidence="1">The sequence shown here is derived from an EMBL/GenBank/DDBJ whole genome shotgun (WGS) entry which is preliminary data.</text>
</comment>
<dbReference type="Proteomes" id="UP000221538">
    <property type="component" value="Unassembled WGS sequence"/>
</dbReference>
<accession>A0A292ZIJ9</accession>